<dbReference type="EMBL" id="CP025782">
    <property type="protein sequence ID" value="QBC45875.1"/>
    <property type="molecule type" value="Genomic_DNA"/>
</dbReference>
<accession>A0A7G3GG14</accession>
<dbReference type="KEGG" id="ifl:C1H71_20240"/>
<protein>
    <submittedName>
        <fullName evidence="1">Uncharacterized protein</fullName>
    </submittedName>
</protein>
<sequence length="68" mass="7611">MQISCKCGHCADFEDFTKTLTGNLPLGQFQCPKCGRAWRLVQDQAAHISKYGFYYPPTVKIEGAQAQI</sequence>
<dbReference type="AlphaFoldDB" id="A0A7G3GG14"/>
<keyword evidence="1" id="KW-0614">Plasmid</keyword>
<evidence type="ECO:0000313" key="1">
    <source>
        <dbReference type="EMBL" id="QBC45875.1"/>
    </source>
</evidence>
<reference evidence="1 2" key="1">
    <citation type="submission" date="2018-01" db="EMBL/GenBank/DDBJ databases">
        <title>Genome sequence of Iodobacter sp. strain PCH194 isolated from Indian Trans-Himalaya.</title>
        <authorList>
            <person name="Kumar V."/>
            <person name="Thakur V."/>
            <person name="Kumar S."/>
            <person name="Singh D."/>
        </authorList>
    </citation>
    <scope>NUCLEOTIDE SEQUENCE [LARGE SCALE GENOMIC DNA]</scope>
    <source>
        <strain evidence="1 2">PCH194</strain>
        <plasmid evidence="1 2">pl2</plasmid>
    </source>
</reference>
<dbReference type="Proteomes" id="UP000515917">
    <property type="component" value="Plasmid pl2"/>
</dbReference>
<organism evidence="1 2">
    <name type="scientific">Iodobacter fluviatilis</name>
    <dbReference type="NCBI Taxonomy" id="537"/>
    <lineage>
        <taxon>Bacteria</taxon>
        <taxon>Pseudomonadati</taxon>
        <taxon>Pseudomonadota</taxon>
        <taxon>Betaproteobacteria</taxon>
        <taxon>Neisseriales</taxon>
        <taxon>Chitinibacteraceae</taxon>
        <taxon>Iodobacter</taxon>
    </lineage>
</organism>
<geneLocation type="plasmid" evidence="1 2">
    <name>pl2</name>
</geneLocation>
<gene>
    <name evidence="1" type="ORF">C1H71_20240</name>
</gene>
<name>A0A7G3GG14_9NEIS</name>
<keyword evidence="2" id="KW-1185">Reference proteome</keyword>
<proteinExistence type="predicted"/>
<evidence type="ECO:0000313" key="2">
    <source>
        <dbReference type="Proteomes" id="UP000515917"/>
    </source>
</evidence>